<sequence>MSRQSTTPVSFSPSTRIDRAVTMSSGRAGVVVPVTYFPLLPGDSASGRVGVDVQLAEMPKPLLNGVTANFQAWFVPKSAFPQFSGRDELMHAMTGEAIKTLGAADRMPPPYFNVLSGTARDVVYASALYRTLGLHGFTGASMNTDLIDAFNLVYNFRLAAHSSRLPRRKYAVEDLAQATSLPPAFWPSPRFSRVVPDYERALVVGSLDLDVIAGRLPVTGIGQRADGGSIALGVSVKETGGKTATYATGRGFNDSNTERYLRENASGYPEVWAEMAGQTLGVSLADIDKARTTQAFAKLRTAYAGNDATGFDNDDTLVALLMMGLSVPDEQFKRPWLLDSKRVPVDFAERFATDAANLDQSVTQGLASASLSLNVPRNDVGGVVIVTVEVLPERIDERMTDEWLFFNNFDQFPNALRDVQRVEPVDLVKNRRVDAKHAQPGQLYGYEPMNDVWNRDFTRLGGVFYQATPGAGWTENRAAIWQTEIVNPTFSATHYLAPADFPHDVFSDTTADAFEFVARHSVSIVGLTQIGDVLAENSDDYDAVVSAGV</sequence>
<evidence type="ECO:0000313" key="2">
    <source>
        <dbReference type="Proteomes" id="UP000286594"/>
    </source>
</evidence>
<reference evidence="1 2" key="1">
    <citation type="submission" date="2019-01" db="EMBL/GenBank/DDBJ databases">
        <title>Sinorhodobacter populi sp. nov. isolated from the symptomatic bark tissue of Populus euramericana canker.</title>
        <authorList>
            <person name="Xu G."/>
        </authorList>
    </citation>
    <scope>NUCLEOTIDE SEQUENCE [LARGE SCALE GENOMIC DNA]</scope>
    <source>
        <strain evidence="1 2">CCTCC AB2012026</strain>
    </source>
</reference>
<dbReference type="GO" id="GO:0005198">
    <property type="term" value="F:structural molecule activity"/>
    <property type="evidence" value="ECO:0007669"/>
    <property type="project" value="InterPro"/>
</dbReference>
<accession>A0A443LGT1</accession>
<dbReference type="EMBL" id="SAVB01000011">
    <property type="protein sequence ID" value="RWR48318.1"/>
    <property type="molecule type" value="Genomic_DNA"/>
</dbReference>
<dbReference type="RefSeq" id="WP_128149167.1">
    <property type="nucleotide sequence ID" value="NZ_SAVB01000011.1"/>
</dbReference>
<proteinExistence type="predicted"/>
<evidence type="ECO:0000313" key="1">
    <source>
        <dbReference type="EMBL" id="RWR48318.1"/>
    </source>
</evidence>
<dbReference type="Gene3D" id="2.60.169.10">
    <property type="entry name" value="Microviridae F protein"/>
    <property type="match status" value="1"/>
</dbReference>
<dbReference type="Proteomes" id="UP000286594">
    <property type="component" value="Unassembled WGS sequence"/>
</dbReference>
<organism evidence="1 2">
    <name type="scientific">Paenirhodobacter ferrireducens</name>
    <dbReference type="NCBI Taxonomy" id="1215032"/>
    <lineage>
        <taxon>Bacteria</taxon>
        <taxon>Pseudomonadati</taxon>
        <taxon>Pseudomonadota</taxon>
        <taxon>Alphaproteobacteria</taxon>
        <taxon>Rhodobacterales</taxon>
        <taxon>Rhodobacter group</taxon>
        <taxon>Paenirhodobacter</taxon>
    </lineage>
</organism>
<gene>
    <name evidence="1" type="ORF">EOW65_10380</name>
</gene>
<dbReference type="OrthoDB" id="7793772at2"/>
<protein>
    <recommendedName>
        <fullName evidence="3">Major capsid protein</fullName>
    </recommendedName>
</protein>
<dbReference type="AlphaFoldDB" id="A0A443LGT1"/>
<comment type="caution">
    <text evidence="1">The sequence shown here is derived from an EMBL/GenBank/DDBJ whole genome shotgun (WGS) entry which is preliminary data.</text>
</comment>
<keyword evidence="2" id="KW-1185">Reference proteome</keyword>
<dbReference type="InterPro" id="IPR037002">
    <property type="entry name" value="Microviridae_protein_F_sf"/>
</dbReference>
<name>A0A443LGT1_9RHOB</name>
<evidence type="ECO:0008006" key="3">
    <source>
        <dbReference type="Google" id="ProtNLM"/>
    </source>
</evidence>